<reference evidence="2" key="1">
    <citation type="journal article" date="2020" name="Stud. Mycol.">
        <title>101 Dothideomycetes genomes: a test case for predicting lifestyles and emergence of pathogens.</title>
        <authorList>
            <person name="Haridas S."/>
            <person name="Albert R."/>
            <person name="Binder M."/>
            <person name="Bloem J."/>
            <person name="Labutti K."/>
            <person name="Salamov A."/>
            <person name="Andreopoulos B."/>
            <person name="Baker S."/>
            <person name="Barry K."/>
            <person name="Bills G."/>
            <person name="Bluhm B."/>
            <person name="Cannon C."/>
            <person name="Castanera R."/>
            <person name="Culley D."/>
            <person name="Daum C."/>
            <person name="Ezra D."/>
            <person name="Gonzalez J."/>
            <person name="Henrissat B."/>
            <person name="Kuo A."/>
            <person name="Liang C."/>
            <person name="Lipzen A."/>
            <person name="Lutzoni F."/>
            <person name="Magnuson J."/>
            <person name="Mondo S."/>
            <person name="Nolan M."/>
            <person name="Ohm R."/>
            <person name="Pangilinan J."/>
            <person name="Park H.-J."/>
            <person name="Ramirez L."/>
            <person name="Alfaro M."/>
            <person name="Sun H."/>
            <person name="Tritt A."/>
            <person name="Yoshinaga Y."/>
            <person name="Zwiers L.-H."/>
            <person name="Turgeon B."/>
            <person name="Goodwin S."/>
            <person name="Spatafora J."/>
            <person name="Crous P."/>
            <person name="Grigoriev I."/>
        </authorList>
    </citation>
    <scope>NUCLEOTIDE SEQUENCE</scope>
    <source>
        <strain evidence="2">CBS 113389</strain>
    </source>
</reference>
<keyword evidence="3" id="KW-1185">Reference proteome</keyword>
<dbReference type="AlphaFoldDB" id="A0A6A6Q2R5"/>
<dbReference type="GeneID" id="54470201"/>
<dbReference type="RefSeq" id="XP_033592286.1">
    <property type="nucleotide sequence ID" value="XM_033729199.1"/>
</dbReference>
<organism evidence="2 3">
    <name type="scientific">Neohortaea acidophila</name>
    <dbReference type="NCBI Taxonomy" id="245834"/>
    <lineage>
        <taxon>Eukaryota</taxon>
        <taxon>Fungi</taxon>
        <taxon>Dikarya</taxon>
        <taxon>Ascomycota</taxon>
        <taxon>Pezizomycotina</taxon>
        <taxon>Dothideomycetes</taxon>
        <taxon>Dothideomycetidae</taxon>
        <taxon>Mycosphaerellales</taxon>
        <taxon>Teratosphaeriaceae</taxon>
        <taxon>Neohortaea</taxon>
    </lineage>
</organism>
<accession>A0A6A6Q2R5</accession>
<protein>
    <submittedName>
        <fullName evidence="2">Uncharacterized protein</fullName>
    </submittedName>
</protein>
<dbReference type="EMBL" id="MU001633">
    <property type="protein sequence ID" value="KAF2485717.1"/>
    <property type="molecule type" value="Genomic_DNA"/>
</dbReference>
<sequence length="195" mass="20490">MESFAGCLSSLPCLTWSYRVAAWPVTSRHRRPVPAPPRPGRPGGHERARAFRSGCMGRSRAGPAIGSVALAAPKLYAAHPFSSEKVNSTSSALFLKCRILLRVAAAATAAAPACSSPSASRARPPSLLLYPLHSLSSTSLPLPSLLPRRLPCCFLLAAIRSNMPSLPAAREPSVRHSLTPTSAIAPRAGLRVAAL</sequence>
<evidence type="ECO:0000256" key="1">
    <source>
        <dbReference type="SAM" id="MobiDB-lite"/>
    </source>
</evidence>
<gene>
    <name evidence="2" type="ORF">BDY17DRAFT_110506</name>
</gene>
<feature type="region of interest" description="Disordered" evidence="1">
    <location>
        <begin position="28"/>
        <end position="47"/>
    </location>
</feature>
<evidence type="ECO:0000313" key="2">
    <source>
        <dbReference type="EMBL" id="KAF2485717.1"/>
    </source>
</evidence>
<dbReference type="Proteomes" id="UP000799767">
    <property type="component" value="Unassembled WGS sequence"/>
</dbReference>
<proteinExistence type="predicted"/>
<name>A0A6A6Q2R5_9PEZI</name>
<evidence type="ECO:0000313" key="3">
    <source>
        <dbReference type="Proteomes" id="UP000799767"/>
    </source>
</evidence>